<accession>A0ACB8GP77</accession>
<comment type="caution">
    <text evidence="1">The sequence shown here is derived from an EMBL/GenBank/DDBJ whole genome shotgun (WGS) entry which is preliminary data.</text>
</comment>
<proteinExistence type="predicted"/>
<reference evidence="1" key="1">
    <citation type="submission" date="2021-10" db="EMBL/GenBank/DDBJ databases">
        <title>Psilocybe cubensis genome.</title>
        <authorList>
            <person name="Mckernan K.J."/>
            <person name="Crawford S."/>
            <person name="Trippe A."/>
            <person name="Kane L.T."/>
            <person name="Mclaughlin S."/>
        </authorList>
    </citation>
    <scope>NUCLEOTIDE SEQUENCE</scope>
    <source>
        <strain evidence="1">MGC-MH-2018</strain>
    </source>
</reference>
<dbReference type="EMBL" id="JAFIQS020000009">
    <property type="protein sequence ID" value="KAH9477285.1"/>
    <property type="molecule type" value="Genomic_DNA"/>
</dbReference>
<dbReference type="Proteomes" id="UP000664032">
    <property type="component" value="Unassembled WGS sequence"/>
</dbReference>
<sequence>MANSPSHSEHNHSSNLPVEIIEKIIQNACTTYWCHPPTLSSIALTSHVLRVYANNARFSALFVIQGSYVPVEKVVKSIRRLVDVIKSGNTVSSGMPGILNFTTSLSLEFVGSHKDIMSGLSDGGLAYLFRSLFRQPIPWKPSQEYGLRMAVYRETTTIPVGDVWEDGFRNYVGIDWRCVSPDLVDAFVDLVKNSRLNSLLLECMRNVPRSIFEGSGIAILILSEVTVEAGLPAASVDNVKFPTLASPLQLLSLGSLSYSDISLNLYSDAPPPSYSDISLNLHSDAPHGGLLPSLLELSVAPSRCTDLTELRMALTNAPSLQMLDVQLYAPDGVGNLRRLELILQGGIIHRMGATPILIEYKSMRLERLGAHLSLPSFNGLEVINVQLHVCQGFANPSSIQDELTAQITDKLQSLKKRLVVNDPVSSS</sequence>
<gene>
    <name evidence="1" type="ORF">JR316_0009489</name>
</gene>
<name>A0ACB8GP77_PSICU</name>
<protein>
    <submittedName>
        <fullName evidence="1">Uncharacterized protein</fullName>
    </submittedName>
</protein>
<keyword evidence="2" id="KW-1185">Reference proteome</keyword>
<organism evidence="1 2">
    <name type="scientific">Psilocybe cubensis</name>
    <name type="common">Psychedelic mushroom</name>
    <name type="synonym">Stropharia cubensis</name>
    <dbReference type="NCBI Taxonomy" id="181762"/>
    <lineage>
        <taxon>Eukaryota</taxon>
        <taxon>Fungi</taxon>
        <taxon>Dikarya</taxon>
        <taxon>Basidiomycota</taxon>
        <taxon>Agaricomycotina</taxon>
        <taxon>Agaricomycetes</taxon>
        <taxon>Agaricomycetidae</taxon>
        <taxon>Agaricales</taxon>
        <taxon>Agaricineae</taxon>
        <taxon>Strophariaceae</taxon>
        <taxon>Psilocybe</taxon>
    </lineage>
</organism>
<evidence type="ECO:0000313" key="2">
    <source>
        <dbReference type="Proteomes" id="UP000664032"/>
    </source>
</evidence>
<evidence type="ECO:0000313" key="1">
    <source>
        <dbReference type="EMBL" id="KAH9477285.1"/>
    </source>
</evidence>